<feature type="compositionally biased region" description="Polar residues" evidence="1">
    <location>
        <begin position="252"/>
        <end position="261"/>
    </location>
</feature>
<dbReference type="InterPro" id="IPR049472">
    <property type="entry name" value="MRNIP_N"/>
</dbReference>
<feature type="region of interest" description="Disordered" evidence="1">
    <location>
        <begin position="252"/>
        <end position="276"/>
    </location>
</feature>
<name>A0ABR2LHU2_9ASPA</name>
<organism evidence="3 4">
    <name type="scientific">Platanthera guangdongensis</name>
    <dbReference type="NCBI Taxonomy" id="2320717"/>
    <lineage>
        <taxon>Eukaryota</taxon>
        <taxon>Viridiplantae</taxon>
        <taxon>Streptophyta</taxon>
        <taxon>Embryophyta</taxon>
        <taxon>Tracheophyta</taxon>
        <taxon>Spermatophyta</taxon>
        <taxon>Magnoliopsida</taxon>
        <taxon>Liliopsida</taxon>
        <taxon>Asparagales</taxon>
        <taxon>Orchidaceae</taxon>
        <taxon>Orchidoideae</taxon>
        <taxon>Orchideae</taxon>
        <taxon>Orchidinae</taxon>
        <taxon>Platanthera</taxon>
    </lineage>
</organism>
<dbReference type="Pfam" id="PF15749">
    <property type="entry name" value="MRNIP"/>
    <property type="match status" value="1"/>
</dbReference>
<dbReference type="Proteomes" id="UP001412067">
    <property type="component" value="Unassembled WGS sequence"/>
</dbReference>
<accession>A0ABR2LHU2</accession>
<reference evidence="3 4" key="1">
    <citation type="journal article" date="2022" name="Nat. Plants">
        <title>Genomes of leafy and leafless Platanthera orchids illuminate the evolution of mycoheterotrophy.</title>
        <authorList>
            <person name="Li M.H."/>
            <person name="Liu K.W."/>
            <person name="Li Z."/>
            <person name="Lu H.C."/>
            <person name="Ye Q.L."/>
            <person name="Zhang D."/>
            <person name="Wang J.Y."/>
            <person name="Li Y.F."/>
            <person name="Zhong Z.M."/>
            <person name="Liu X."/>
            <person name="Yu X."/>
            <person name="Liu D.K."/>
            <person name="Tu X.D."/>
            <person name="Liu B."/>
            <person name="Hao Y."/>
            <person name="Liao X.Y."/>
            <person name="Jiang Y.T."/>
            <person name="Sun W.H."/>
            <person name="Chen J."/>
            <person name="Chen Y.Q."/>
            <person name="Ai Y."/>
            <person name="Zhai J.W."/>
            <person name="Wu S.S."/>
            <person name="Zhou Z."/>
            <person name="Hsiao Y.Y."/>
            <person name="Wu W.L."/>
            <person name="Chen Y.Y."/>
            <person name="Lin Y.F."/>
            <person name="Hsu J.L."/>
            <person name="Li C.Y."/>
            <person name="Wang Z.W."/>
            <person name="Zhao X."/>
            <person name="Zhong W.Y."/>
            <person name="Ma X.K."/>
            <person name="Ma L."/>
            <person name="Huang J."/>
            <person name="Chen G.Z."/>
            <person name="Huang M.Z."/>
            <person name="Huang L."/>
            <person name="Peng D.H."/>
            <person name="Luo Y.B."/>
            <person name="Zou S.Q."/>
            <person name="Chen S.P."/>
            <person name="Lan S."/>
            <person name="Tsai W.C."/>
            <person name="Van de Peer Y."/>
            <person name="Liu Z.J."/>
        </authorList>
    </citation>
    <scope>NUCLEOTIDE SEQUENCE [LARGE SCALE GENOMIC DNA]</scope>
    <source>
        <strain evidence="3">Lor288</strain>
    </source>
</reference>
<dbReference type="PANTHER" id="PTHR15863">
    <property type="entry name" value="MRN COMPLEX-INTERACTING PROTEIN"/>
    <property type="match status" value="1"/>
</dbReference>
<evidence type="ECO:0000256" key="1">
    <source>
        <dbReference type="SAM" id="MobiDB-lite"/>
    </source>
</evidence>
<gene>
    <name evidence="3" type="ORF">KSP40_PGU000716</name>
</gene>
<protein>
    <recommendedName>
        <fullName evidence="2">MRN complex-interacting protein N-terminal domain-containing protein</fullName>
    </recommendedName>
</protein>
<dbReference type="InterPro" id="IPR032739">
    <property type="entry name" value="MRNIP"/>
</dbReference>
<evidence type="ECO:0000259" key="2">
    <source>
        <dbReference type="Pfam" id="PF15749"/>
    </source>
</evidence>
<evidence type="ECO:0000313" key="4">
    <source>
        <dbReference type="Proteomes" id="UP001412067"/>
    </source>
</evidence>
<keyword evidence="4" id="KW-1185">Reference proteome</keyword>
<feature type="domain" description="MRN complex-interacting protein N-terminal" evidence="2">
    <location>
        <begin position="8"/>
        <end position="75"/>
    </location>
</feature>
<dbReference type="PANTHER" id="PTHR15863:SF2">
    <property type="entry name" value="MRN COMPLEX-INTERACTING PROTEIN"/>
    <property type="match status" value="1"/>
</dbReference>
<dbReference type="EMBL" id="JBBWWR010000019">
    <property type="protein sequence ID" value="KAK8941734.1"/>
    <property type="molecule type" value="Genomic_DNA"/>
</dbReference>
<comment type="caution">
    <text evidence="3">The sequence shown here is derived from an EMBL/GenBank/DDBJ whole genome shotgun (WGS) entry which is preliminary data.</text>
</comment>
<evidence type="ECO:0000313" key="3">
    <source>
        <dbReference type="EMBL" id="KAK8941734.1"/>
    </source>
</evidence>
<sequence>MPILFIAVQCVQCSTMQVRQQNKSSNKWVCVVCNQRQSVLRIHARGLIARELRNFVQEFNLSRMKEESGVQDFFRPTSDGIAYKGRSTKVEKKSTSRWSEYLDDEEDAGETISGDDLEDLHPLGDCSRVEDERWRIDPPGGNGVFESEGGGGFSKRSFLERFSRRAGGNGANAAECSFVYPPSGDVCPKRNGKTPNQIEPKSAPVTHENSKRKHLALAFKGQHCIKGFRPLLATWFICFCIRTIHQMVAKQDNGTNDNTPRTLKAHSRCPDKSHGLTTVHKTATNKSIKMALWPPSWALKALSPTTLAQVSMTQTSNIGPVNPQDSLLQSNA</sequence>
<proteinExistence type="predicted"/>